<feature type="domain" description="DNA polymerase III alpha subunit finger" evidence="10">
    <location>
        <begin position="104"/>
        <end position="163"/>
    </location>
</feature>
<evidence type="ECO:0000256" key="1">
    <source>
        <dbReference type="ARBA" id="ARBA00022490"/>
    </source>
</evidence>
<comment type="caution">
    <text evidence="11">The sequence shown here is derived from an EMBL/GenBank/DDBJ whole genome shotgun (WGS) entry which is preliminary data.</text>
</comment>
<accession>A0ABY2B6E9</accession>
<reference evidence="11 12" key="1">
    <citation type="journal article" date="2015" name="Stand. Genomic Sci.">
        <title>Genomic Encyclopedia of Bacterial and Archaeal Type Strains, Phase III: the genomes of soil and plant-associated and newly described type strains.</title>
        <authorList>
            <person name="Whitman W.B."/>
            <person name="Woyke T."/>
            <person name="Klenk H.P."/>
            <person name="Zhou Y."/>
            <person name="Lilburn T.G."/>
            <person name="Beck B.J."/>
            <person name="De Vos P."/>
            <person name="Vandamme P."/>
            <person name="Eisen J.A."/>
            <person name="Garrity G."/>
            <person name="Hugenholtz P."/>
            <person name="Kyrpides N.C."/>
        </authorList>
    </citation>
    <scope>NUCLEOTIDE SEQUENCE [LARGE SCALE GENOMIC DNA]</scope>
    <source>
        <strain evidence="11 12">VKM Ac-2538</strain>
    </source>
</reference>
<evidence type="ECO:0000256" key="4">
    <source>
        <dbReference type="ARBA" id="ARBA00022705"/>
    </source>
</evidence>
<dbReference type="InterPro" id="IPR004805">
    <property type="entry name" value="DnaE2/DnaE/PolC"/>
</dbReference>
<evidence type="ECO:0000259" key="9">
    <source>
        <dbReference type="Pfam" id="PF07733"/>
    </source>
</evidence>
<evidence type="ECO:0000259" key="10">
    <source>
        <dbReference type="Pfam" id="PF17657"/>
    </source>
</evidence>
<dbReference type="Pfam" id="PF17657">
    <property type="entry name" value="DNA_pol3_finger"/>
    <property type="match status" value="1"/>
</dbReference>
<gene>
    <name evidence="11" type="ORF">EV644_15017</name>
</gene>
<dbReference type="Pfam" id="PF07733">
    <property type="entry name" value="DNA_pol3_alpha"/>
    <property type="match status" value="1"/>
</dbReference>
<sequence length="193" mass="21072">MAKALGYSVGQQDAWSKQVDGWSPEITSTDHDIPSPVVALAGELLKFPRHLGIHSGGMVLTERPVGEVVPIEHARMENRTVLQWDKDDCAYMGLVKFDMLGLGMLAALQYTIDLVEDRLGEKWELHTIPKEEQGVYDQLCRADSVGVFQVESRAQMATLPRLRQRGSTTSPARSRSSAPAPSRAAPCTPSSGG</sequence>
<evidence type="ECO:0000256" key="7">
    <source>
        <dbReference type="ARBA" id="ARBA00023204"/>
    </source>
</evidence>
<evidence type="ECO:0000313" key="11">
    <source>
        <dbReference type="EMBL" id="TCO08072.1"/>
    </source>
</evidence>
<name>A0ABY2B6E9_9ACTN</name>
<evidence type="ECO:0000256" key="6">
    <source>
        <dbReference type="ARBA" id="ARBA00022932"/>
    </source>
</evidence>
<feature type="compositionally biased region" description="Low complexity" evidence="8">
    <location>
        <begin position="167"/>
        <end position="193"/>
    </location>
</feature>
<keyword evidence="7" id="KW-0234">DNA repair</keyword>
<dbReference type="Proteomes" id="UP000295818">
    <property type="component" value="Unassembled WGS sequence"/>
</dbReference>
<keyword evidence="5" id="KW-0227">DNA damage</keyword>
<dbReference type="PANTHER" id="PTHR32294">
    <property type="entry name" value="DNA POLYMERASE III SUBUNIT ALPHA"/>
    <property type="match status" value="1"/>
</dbReference>
<keyword evidence="1" id="KW-0963">Cytoplasm</keyword>
<organism evidence="11 12">
    <name type="scientific">Kribbella orskensis</name>
    <dbReference type="NCBI Taxonomy" id="2512216"/>
    <lineage>
        <taxon>Bacteria</taxon>
        <taxon>Bacillati</taxon>
        <taxon>Actinomycetota</taxon>
        <taxon>Actinomycetes</taxon>
        <taxon>Propionibacteriales</taxon>
        <taxon>Kribbellaceae</taxon>
        <taxon>Kribbella</taxon>
    </lineage>
</organism>
<dbReference type="EMBL" id="SLWM01000050">
    <property type="protein sequence ID" value="TCO08072.1"/>
    <property type="molecule type" value="Genomic_DNA"/>
</dbReference>
<feature type="domain" description="Bacterial DNA polymerase III alpha subunit NTPase" evidence="9">
    <location>
        <begin position="31"/>
        <end position="101"/>
    </location>
</feature>
<evidence type="ECO:0000256" key="5">
    <source>
        <dbReference type="ARBA" id="ARBA00022763"/>
    </source>
</evidence>
<keyword evidence="4" id="KW-0235">DNA replication</keyword>
<evidence type="ECO:0000256" key="3">
    <source>
        <dbReference type="ARBA" id="ARBA00022695"/>
    </source>
</evidence>
<dbReference type="InterPro" id="IPR011708">
    <property type="entry name" value="DNA_pol3_alpha_NTPase_dom"/>
</dbReference>
<keyword evidence="3" id="KW-0548">Nucleotidyltransferase</keyword>
<dbReference type="PANTHER" id="PTHR32294:SF4">
    <property type="entry name" value="ERROR-PRONE DNA POLYMERASE"/>
    <property type="match status" value="1"/>
</dbReference>
<keyword evidence="12" id="KW-1185">Reference proteome</keyword>
<evidence type="ECO:0000313" key="12">
    <source>
        <dbReference type="Proteomes" id="UP000295818"/>
    </source>
</evidence>
<dbReference type="InterPro" id="IPR040982">
    <property type="entry name" value="DNA_pol3_finger"/>
</dbReference>
<evidence type="ECO:0000256" key="2">
    <source>
        <dbReference type="ARBA" id="ARBA00022679"/>
    </source>
</evidence>
<feature type="region of interest" description="Disordered" evidence="8">
    <location>
        <begin position="158"/>
        <end position="193"/>
    </location>
</feature>
<evidence type="ECO:0000256" key="8">
    <source>
        <dbReference type="SAM" id="MobiDB-lite"/>
    </source>
</evidence>
<proteinExistence type="predicted"/>
<keyword evidence="6" id="KW-0239">DNA-directed DNA polymerase</keyword>
<protein>
    <submittedName>
        <fullName evidence="11">DNA polymerase III alpha subunit</fullName>
    </submittedName>
</protein>
<keyword evidence="2" id="KW-0808">Transferase</keyword>